<keyword evidence="1" id="KW-0479">Metal-binding</keyword>
<protein>
    <recommendedName>
        <fullName evidence="1">Fructose-bisphosphate aldolase</fullName>
        <shortName evidence="1">FBP aldolase</shortName>
        <ecNumber evidence="1">4.1.2.13</ecNumber>
    </recommendedName>
</protein>
<sequence length="280" mass="30274">MSLKGNRTLEILAKAERGGYGVLAHAVYDTQMAVGLVRAAERAQSPAILQFFPPPFMYGKASVPISVHLDHATDPEQVQFALDLAEKGIPLDSIMLDGSRAETDEENIALTKPYVELFHKCGVAVEVELGRVEGGEQGLRGVSNARPTDPKKVRAFLEGTGADIIAPSIGNLHGLYIKSPSFNQQILKDIHSEFNGRIPICLHGTGGIPEPLFRECIKNGVSKVNINVEGRTLYAKALGEGLLSKPFPEAVENATEVFTKECERFMTIFGSTEKAGSAKN</sequence>
<dbReference type="InParanoid" id="A0A409WW95"/>
<dbReference type="InterPro" id="IPR000771">
    <property type="entry name" value="FBA_II"/>
</dbReference>
<keyword evidence="1" id="KW-0456">Lyase</keyword>
<dbReference type="STRING" id="93625.A0A409WW95"/>
<dbReference type="Gene3D" id="3.20.20.70">
    <property type="entry name" value="Aldolase class I"/>
    <property type="match status" value="1"/>
</dbReference>
<dbReference type="SUPFAM" id="SSF51569">
    <property type="entry name" value="Aldolase"/>
    <property type="match status" value="1"/>
</dbReference>
<dbReference type="Proteomes" id="UP000283269">
    <property type="component" value="Unassembled WGS sequence"/>
</dbReference>
<accession>A0A409WW95</accession>
<comment type="similarity">
    <text evidence="1">Belongs to the class II fructose-bisphosphate aldolase family.</text>
</comment>
<evidence type="ECO:0000313" key="3">
    <source>
        <dbReference type="Proteomes" id="UP000283269"/>
    </source>
</evidence>
<comment type="caution">
    <text evidence="2">The sequence shown here is derived from an EMBL/GenBank/DDBJ whole genome shotgun (WGS) entry which is preliminary data.</text>
</comment>
<dbReference type="GO" id="GO:0006096">
    <property type="term" value="P:glycolytic process"/>
    <property type="evidence" value="ECO:0007669"/>
    <property type="project" value="UniProtKB-UniPathway"/>
</dbReference>
<dbReference type="OrthoDB" id="2558351at2759"/>
<dbReference type="PIRSF" id="PIRSF001359">
    <property type="entry name" value="F_bP_aldolase_II"/>
    <property type="match status" value="1"/>
</dbReference>
<reference evidence="2 3" key="1">
    <citation type="journal article" date="2018" name="Evol. Lett.">
        <title>Horizontal gene cluster transfer increased hallucinogenic mushroom diversity.</title>
        <authorList>
            <person name="Reynolds H.T."/>
            <person name="Vijayakumar V."/>
            <person name="Gluck-Thaler E."/>
            <person name="Korotkin H.B."/>
            <person name="Matheny P.B."/>
            <person name="Slot J.C."/>
        </authorList>
    </citation>
    <scope>NUCLEOTIDE SEQUENCE [LARGE SCALE GENOMIC DNA]</scope>
    <source>
        <strain evidence="2 3">2631</strain>
    </source>
</reference>
<gene>
    <name evidence="2" type="ORF">CVT25_009284</name>
</gene>
<dbReference type="PANTHER" id="PTHR30304:SF0">
    <property type="entry name" value="D-TAGATOSE-1,6-BISPHOSPHATE ALDOLASE SUBUNIT GATY-RELATED"/>
    <property type="match status" value="1"/>
</dbReference>
<dbReference type="AlphaFoldDB" id="A0A409WW95"/>
<dbReference type="GO" id="GO:0008270">
    <property type="term" value="F:zinc ion binding"/>
    <property type="evidence" value="ECO:0007669"/>
    <property type="project" value="UniProtKB-UniRule"/>
</dbReference>
<comment type="cofactor">
    <cofactor evidence="1">
        <name>Zn(2+)</name>
        <dbReference type="ChEBI" id="CHEBI:29105"/>
    </cofactor>
    <text evidence="1">Binds 2 Zn(2+) ions per subunit. One is catalytic and the other provides a structural contribution.</text>
</comment>
<comment type="function">
    <text evidence="1">Catalyzes the aldol condensation of dihydroxyacetone phosphate (DHAP or glycerone-phosphate) with glyceraldehyde 3-phosphate (G3P) to form fructose 1,6-bisphosphate (FBP) in gluconeogenesis and the reverse reaction in glycolysis.</text>
</comment>
<dbReference type="EMBL" id="NHYD01003094">
    <property type="protein sequence ID" value="PPQ82795.1"/>
    <property type="molecule type" value="Genomic_DNA"/>
</dbReference>
<name>A0A409WW95_PSICY</name>
<keyword evidence="1" id="KW-0324">Glycolysis</keyword>
<comment type="pathway">
    <text evidence="1">Carbohydrate degradation; glycolysis; D-glyceraldehyde 3-phosphate and glycerone phosphate from D-glucose: step 4/4.</text>
</comment>
<dbReference type="EC" id="4.1.2.13" evidence="1"/>
<evidence type="ECO:0000256" key="1">
    <source>
        <dbReference type="RuleBase" id="RU366023"/>
    </source>
</evidence>
<dbReference type="InterPro" id="IPR013785">
    <property type="entry name" value="Aldolase_TIM"/>
</dbReference>
<dbReference type="Pfam" id="PF01116">
    <property type="entry name" value="F_bP_aldolase"/>
    <property type="match status" value="1"/>
</dbReference>
<dbReference type="PANTHER" id="PTHR30304">
    <property type="entry name" value="D-TAGATOSE-1,6-BISPHOSPHATE ALDOLASE"/>
    <property type="match status" value="1"/>
</dbReference>
<proteinExistence type="inferred from homology"/>
<keyword evidence="1" id="KW-0862">Zinc</keyword>
<organism evidence="2 3">
    <name type="scientific">Psilocybe cyanescens</name>
    <dbReference type="NCBI Taxonomy" id="93625"/>
    <lineage>
        <taxon>Eukaryota</taxon>
        <taxon>Fungi</taxon>
        <taxon>Dikarya</taxon>
        <taxon>Basidiomycota</taxon>
        <taxon>Agaricomycotina</taxon>
        <taxon>Agaricomycetes</taxon>
        <taxon>Agaricomycetidae</taxon>
        <taxon>Agaricales</taxon>
        <taxon>Agaricineae</taxon>
        <taxon>Strophariaceae</taxon>
        <taxon>Psilocybe</taxon>
    </lineage>
</organism>
<comment type="catalytic activity">
    <reaction evidence="1">
        <text>beta-D-fructose 1,6-bisphosphate = D-glyceraldehyde 3-phosphate + dihydroxyacetone phosphate</text>
        <dbReference type="Rhea" id="RHEA:14729"/>
        <dbReference type="ChEBI" id="CHEBI:32966"/>
        <dbReference type="ChEBI" id="CHEBI:57642"/>
        <dbReference type="ChEBI" id="CHEBI:59776"/>
        <dbReference type="EC" id="4.1.2.13"/>
    </reaction>
</comment>
<evidence type="ECO:0000313" key="2">
    <source>
        <dbReference type="EMBL" id="PPQ82795.1"/>
    </source>
</evidence>
<keyword evidence="3" id="KW-1185">Reference proteome</keyword>
<dbReference type="UniPathway" id="UPA00109">
    <property type="reaction ID" value="UER00183"/>
</dbReference>
<dbReference type="GO" id="GO:0004332">
    <property type="term" value="F:fructose-bisphosphate aldolase activity"/>
    <property type="evidence" value="ECO:0007669"/>
    <property type="project" value="UniProtKB-EC"/>
</dbReference>
<dbReference type="InterPro" id="IPR050246">
    <property type="entry name" value="Class_II_FBP_aldolase"/>
</dbReference>